<dbReference type="RefSeq" id="WP_099641506.1">
    <property type="nucleotide sequence ID" value="NZ_JAQPZX010000007.1"/>
</dbReference>
<organism evidence="2 3">
    <name type="scientific">Pseudoalteromonas piscicida</name>
    <dbReference type="NCBI Taxonomy" id="43662"/>
    <lineage>
        <taxon>Bacteria</taxon>
        <taxon>Pseudomonadati</taxon>
        <taxon>Pseudomonadota</taxon>
        <taxon>Gammaproteobacteria</taxon>
        <taxon>Alteromonadales</taxon>
        <taxon>Pseudoalteromonadaceae</taxon>
        <taxon>Pseudoalteromonas</taxon>
    </lineage>
</organism>
<evidence type="ECO:0000313" key="2">
    <source>
        <dbReference type="EMBL" id="PCK32328.1"/>
    </source>
</evidence>
<reference evidence="3" key="1">
    <citation type="journal article" date="2019" name="Genome Announc.">
        <title>Draft Genome Sequence of Pseudoalteromonas piscicida Strain 36Y ROTHPW, an Hypersaline Seawater Isolate from the South Coast of Sonora, Mexico.</title>
        <authorList>
            <person name="Sanchez-Diaz R."/>
            <person name="Molina-Garza Z.J."/>
            <person name="Cruz-Suarez L.E."/>
            <person name="Selvin J."/>
            <person name="Kiran G.S."/>
            <person name="Ibarra-Gamez J.C."/>
            <person name="Gomez-Gil B."/>
            <person name="Galaviz-Silva L."/>
        </authorList>
    </citation>
    <scope>NUCLEOTIDE SEQUENCE [LARGE SCALE GENOMIC DNA]</scope>
    <source>
        <strain evidence="3">36Y_RITHPW</strain>
    </source>
</reference>
<evidence type="ECO:0000256" key="1">
    <source>
        <dbReference type="SAM" id="SignalP"/>
    </source>
</evidence>
<proteinExistence type="predicted"/>
<dbReference type="OrthoDB" id="6294551at2"/>
<gene>
    <name evidence="2" type="ORF">CEX98_07660</name>
</gene>
<keyword evidence="1" id="KW-0732">Signal</keyword>
<sequence>MKKLLLYAAVSGLFITSAYADDYTAELEIDRMQDTPFKQCSDFTFRQVMKNFFTKASWYYFTSDWGRNYINIDGYVEEEGEQFDFILQYEVKSDGTFELNAMEFMGEAKDDSFIIMMLESICYRSTGD</sequence>
<name>A0A2A5JSD2_PSEO7</name>
<dbReference type="Proteomes" id="UP000228621">
    <property type="component" value="Unassembled WGS sequence"/>
</dbReference>
<keyword evidence="3" id="KW-1185">Reference proteome</keyword>
<evidence type="ECO:0000313" key="3">
    <source>
        <dbReference type="Proteomes" id="UP000228621"/>
    </source>
</evidence>
<feature type="signal peptide" evidence="1">
    <location>
        <begin position="1"/>
        <end position="20"/>
    </location>
</feature>
<dbReference type="AlphaFoldDB" id="A0A2A5JSD2"/>
<protein>
    <submittedName>
        <fullName evidence="2">Uncharacterized protein</fullName>
    </submittedName>
</protein>
<feature type="chain" id="PRO_5012110952" evidence="1">
    <location>
        <begin position="21"/>
        <end position="128"/>
    </location>
</feature>
<accession>A0A2A5JSD2</accession>
<dbReference type="EMBL" id="NKHF01000035">
    <property type="protein sequence ID" value="PCK32328.1"/>
    <property type="molecule type" value="Genomic_DNA"/>
</dbReference>
<comment type="caution">
    <text evidence="2">The sequence shown here is derived from an EMBL/GenBank/DDBJ whole genome shotgun (WGS) entry which is preliminary data.</text>
</comment>